<dbReference type="NCBIfam" id="TIGR00254">
    <property type="entry name" value="GGDEF"/>
    <property type="match status" value="1"/>
</dbReference>
<dbReference type="InterPro" id="IPR052155">
    <property type="entry name" value="Biofilm_reg_signaling"/>
</dbReference>
<gene>
    <name evidence="6" type="ORF">LCGC14_0581900</name>
</gene>
<dbReference type="CDD" id="cd01948">
    <property type="entry name" value="EAL"/>
    <property type="match status" value="1"/>
</dbReference>
<dbReference type="GO" id="GO:0006355">
    <property type="term" value="P:regulation of DNA-templated transcription"/>
    <property type="evidence" value="ECO:0007669"/>
    <property type="project" value="InterPro"/>
</dbReference>
<keyword evidence="1" id="KW-0812">Transmembrane</keyword>
<evidence type="ECO:0000259" key="3">
    <source>
        <dbReference type="PROSITE" id="PS50113"/>
    </source>
</evidence>
<dbReference type="InterPro" id="IPR000700">
    <property type="entry name" value="PAS-assoc_C"/>
</dbReference>
<dbReference type="PANTHER" id="PTHR44757">
    <property type="entry name" value="DIGUANYLATE CYCLASE DGCP"/>
    <property type="match status" value="1"/>
</dbReference>
<feature type="transmembrane region" description="Helical" evidence="1">
    <location>
        <begin position="164"/>
        <end position="183"/>
    </location>
</feature>
<organism evidence="6">
    <name type="scientific">marine sediment metagenome</name>
    <dbReference type="NCBI Taxonomy" id="412755"/>
    <lineage>
        <taxon>unclassified sequences</taxon>
        <taxon>metagenomes</taxon>
        <taxon>ecological metagenomes</taxon>
    </lineage>
</organism>
<dbReference type="SUPFAM" id="SSF55781">
    <property type="entry name" value="GAF domain-like"/>
    <property type="match status" value="1"/>
</dbReference>
<dbReference type="InterPro" id="IPR013767">
    <property type="entry name" value="PAS_fold"/>
</dbReference>
<feature type="transmembrane region" description="Helical" evidence="1">
    <location>
        <begin position="236"/>
        <end position="260"/>
    </location>
</feature>
<dbReference type="CDD" id="cd00130">
    <property type="entry name" value="PAS"/>
    <property type="match status" value="1"/>
</dbReference>
<feature type="domain" description="EAL" evidence="4">
    <location>
        <begin position="760"/>
        <end position="1007"/>
    </location>
</feature>
<evidence type="ECO:0000313" key="6">
    <source>
        <dbReference type="EMBL" id="KKN55463.1"/>
    </source>
</evidence>
<dbReference type="InterPro" id="IPR029787">
    <property type="entry name" value="Nucleotide_cyclase"/>
</dbReference>
<dbReference type="SUPFAM" id="SSF55785">
    <property type="entry name" value="PYP-like sensor domain (PAS domain)"/>
    <property type="match status" value="1"/>
</dbReference>
<evidence type="ECO:0000259" key="4">
    <source>
        <dbReference type="PROSITE" id="PS50883"/>
    </source>
</evidence>
<dbReference type="InterPro" id="IPR035965">
    <property type="entry name" value="PAS-like_dom_sf"/>
</dbReference>
<dbReference type="EMBL" id="LAZR01000883">
    <property type="protein sequence ID" value="KKN55463.1"/>
    <property type="molecule type" value="Genomic_DNA"/>
</dbReference>
<dbReference type="FunFam" id="3.20.20.450:FF:000001">
    <property type="entry name" value="Cyclic di-GMP phosphodiesterase yahA"/>
    <property type="match status" value="1"/>
</dbReference>
<evidence type="ECO:0000259" key="5">
    <source>
        <dbReference type="PROSITE" id="PS50887"/>
    </source>
</evidence>
<feature type="transmembrane region" description="Helical" evidence="1">
    <location>
        <begin position="26"/>
        <end position="43"/>
    </location>
</feature>
<dbReference type="InterPro" id="IPR000160">
    <property type="entry name" value="GGDEF_dom"/>
</dbReference>
<dbReference type="InterPro" id="IPR029016">
    <property type="entry name" value="GAF-like_dom_sf"/>
</dbReference>
<dbReference type="Gene3D" id="3.20.20.450">
    <property type="entry name" value="EAL domain"/>
    <property type="match status" value="1"/>
</dbReference>
<dbReference type="PROSITE" id="PS50883">
    <property type="entry name" value="EAL"/>
    <property type="match status" value="1"/>
</dbReference>
<dbReference type="SMART" id="SM00052">
    <property type="entry name" value="EAL"/>
    <property type="match status" value="1"/>
</dbReference>
<dbReference type="PANTHER" id="PTHR44757:SF2">
    <property type="entry name" value="BIOFILM ARCHITECTURE MAINTENANCE PROTEIN MBAA"/>
    <property type="match status" value="1"/>
</dbReference>
<feature type="transmembrane region" description="Helical" evidence="1">
    <location>
        <begin position="133"/>
        <end position="152"/>
    </location>
</feature>
<name>A0A0F9UPB9_9ZZZZ</name>
<dbReference type="Pfam" id="PF13185">
    <property type="entry name" value="GAF_2"/>
    <property type="match status" value="1"/>
</dbReference>
<dbReference type="NCBIfam" id="TIGR00229">
    <property type="entry name" value="sensory_box"/>
    <property type="match status" value="1"/>
</dbReference>
<dbReference type="Pfam" id="PF00989">
    <property type="entry name" value="PAS"/>
    <property type="match status" value="1"/>
</dbReference>
<dbReference type="InterPro" id="IPR003018">
    <property type="entry name" value="GAF"/>
</dbReference>
<dbReference type="PROSITE" id="PS50113">
    <property type="entry name" value="PAC"/>
    <property type="match status" value="1"/>
</dbReference>
<dbReference type="Gene3D" id="3.30.450.20">
    <property type="entry name" value="PAS domain"/>
    <property type="match status" value="1"/>
</dbReference>
<keyword evidence="1" id="KW-1133">Transmembrane helix</keyword>
<dbReference type="InterPro" id="IPR043128">
    <property type="entry name" value="Rev_trsase/Diguanyl_cyclase"/>
</dbReference>
<evidence type="ECO:0000256" key="1">
    <source>
        <dbReference type="SAM" id="Phobius"/>
    </source>
</evidence>
<feature type="domain" description="PAS" evidence="2">
    <location>
        <begin position="291"/>
        <end position="344"/>
    </location>
</feature>
<reference evidence="6" key="1">
    <citation type="journal article" date="2015" name="Nature">
        <title>Complex archaea that bridge the gap between prokaryotes and eukaryotes.</title>
        <authorList>
            <person name="Spang A."/>
            <person name="Saw J.H."/>
            <person name="Jorgensen S.L."/>
            <person name="Zaremba-Niedzwiedzka K."/>
            <person name="Martijn J."/>
            <person name="Lind A.E."/>
            <person name="van Eijk R."/>
            <person name="Schleper C."/>
            <person name="Guy L."/>
            <person name="Ettema T.J."/>
        </authorList>
    </citation>
    <scope>NUCLEOTIDE SEQUENCE</scope>
</reference>
<dbReference type="PROSITE" id="PS50112">
    <property type="entry name" value="PAS"/>
    <property type="match status" value="1"/>
</dbReference>
<dbReference type="Pfam" id="PF00990">
    <property type="entry name" value="GGDEF"/>
    <property type="match status" value="1"/>
</dbReference>
<feature type="domain" description="PAC" evidence="3">
    <location>
        <begin position="368"/>
        <end position="418"/>
    </location>
</feature>
<dbReference type="Gene3D" id="3.30.70.270">
    <property type="match status" value="1"/>
</dbReference>
<dbReference type="Gene3D" id="3.30.450.40">
    <property type="match status" value="1"/>
</dbReference>
<dbReference type="InterPro" id="IPR000014">
    <property type="entry name" value="PAS"/>
</dbReference>
<evidence type="ECO:0000259" key="2">
    <source>
        <dbReference type="PROSITE" id="PS50112"/>
    </source>
</evidence>
<feature type="transmembrane region" description="Helical" evidence="1">
    <location>
        <begin position="195"/>
        <end position="215"/>
    </location>
</feature>
<dbReference type="SUPFAM" id="SSF141868">
    <property type="entry name" value="EAL domain-like"/>
    <property type="match status" value="1"/>
</dbReference>
<accession>A0A0F9UPB9</accession>
<dbReference type="Pfam" id="PF00563">
    <property type="entry name" value="EAL"/>
    <property type="match status" value="1"/>
</dbReference>
<protein>
    <submittedName>
        <fullName evidence="6">Uncharacterized protein</fullName>
    </submittedName>
</protein>
<feature type="transmembrane region" description="Helical" evidence="1">
    <location>
        <begin position="266"/>
        <end position="285"/>
    </location>
</feature>
<dbReference type="SMART" id="SM00267">
    <property type="entry name" value="GGDEF"/>
    <property type="match status" value="1"/>
</dbReference>
<dbReference type="SUPFAM" id="SSF55073">
    <property type="entry name" value="Nucleotide cyclase"/>
    <property type="match status" value="1"/>
</dbReference>
<dbReference type="CDD" id="cd01949">
    <property type="entry name" value="GGDEF"/>
    <property type="match status" value="1"/>
</dbReference>
<keyword evidence="1" id="KW-0472">Membrane</keyword>
<dbReference type="SMART" id="SM00091">
    <property type="entry name" value="PAS"/>
    <property type="match status" value="1"/>
</dbReference>
<feature type="transmembrane region" description="Helical" evidence="1">
    <location>
        <begin position="86"/>
        <end position="104"/>
    </location>
</feature>
<dbReference type="InterPro" id="IPR001633">
    <property type="entry name" value="EAL_dom"/>
</dbReference>
<feature type="domain" description="GGDEF" evidence="5">
    <location>
        <begin position="619"/>
        <end position="752"/>
    </location>
</feature>
<dbReference type="InterPro" id="IPR035919">
    <property type="entry name" value="EAL_sf"/>
</dbReference>
<dbReference type="PROSITE" id="PS50887">
    <property type="entry name" value="GGDEF"/>
    <property type="match status" value="1"/>
</dbReference>
<dbReference type="AlphaFoldDB" id="A0A0F9UPB9"/>
<comment type="caution">
    <text evidence="6">The sequence shown here is derived from an EMBL/GenBank/DDBJ whole genome shotgun (WGS) entry which is preliminary data.</text>
</comment>
<dbReference type="SMART" id="SM00065">
    <property type="entry name" value="GAF"/>
    <property type="match status" value="1"/>
</dbReference>
<proteinExistence type="predicted"/>
<sequence length="1007" mass="110764">MLGVNYPDKTADAGPQDIYRRIVKQVGGVIIAISTLVLLSWVFDIEAGKRILPNFESMKFNTALCFIACGFILSRKASAAASTRDPIAASLALFILVVSGLTLFEYGSGWRLGIDNLVISDTTTPPENWPGRMSAGTALCFSLVGAAWLAIAPSRRRSIMVFQLLTFAVILISGAALIGYVFGVQQFRLSVFSTMALHTAALFVLCGVAMLFVRAEDGPMSSAVSPYVGGRSLRRLMPFIIVTPVLAGWLSMQGVAAGYYAEAFGFALGSLSSILVLGFVGWLGADALNREEERFRSTIDSSPVAAIMIDENGIIGMANQRAHSLFLYPARELVDMQVENLMPDRFRQNRMGFRREYLHCSEQRIAEKGREFFALRQDGTEFRAEIALNPVQTADGRYVMAAIMDITERVETEQKILSLNRIHKVLSGINMLIVRAQTRDALCDEATRIAVEEGDLPAALLVEYNRESDQCKILHSHATDKRLQARRLSGFETDTIRECLQSHHAVVCNDLAEHHGHGDLQGLVDLGIRALVAFPLTSQDVSLGAALVLYRHDSFSFDQAEMKLLHEVAGDISFAITNLEKSQRLEYLTHFDRVTDLPNRLLLTDRLQQAMFQADSQQGILSILYVDIDRFKQVNDSLGHTGGDAVLRQVAKLISSCVGKADTVSRWGGDEFIVLLPGKSAADVSAIANGIADALHSVIVLHDGQELFVSCSMGIAEYPRNGTDMDAMINSAKSAMTIIKELGGNDYQHFVPRIEGADDGLAMETSLRHGLVQGQFQLYYQHQINIATRQVVGLEALLRWHHPTQGMIAPDRFIPLAEKTGLIIPIGEWVLREACLKGAAVPGLKMAVNLSARQFHQDNLVAVVQQILEETEMTPADLELEITESALMYDVESAIITMTELANLGVNISLDDFGTGYSSLSYLKRFPINTLKIDKSFIAEVTTDPDSKVIVNTIIAMAHSLGLKVIAEGVEFEEQYLMLLNRDCDQAQGYLFSRPVPHQEAIGIARL</sequence>